<dbReference type="GO" id="GO:0004821">
    <property type="term" value="F:histidine-tRNA ligase activity"/>
    <property type="evidence" value="ECO:0007669"/>
    <property type="project" value="UniProtKB-UniRule"/>
</dbReference>
<dbReference type="EMBL" id="PDHH01000008">
    <property type="protein sequence ID" value="PSM51420.1"/>
    <property type="molecule type" value="Genomic_DNA"/>
</dbReference>
<keyword evidence="8" id="KW-0963">Cytoplasm</keyword>
<dbReference type="Pfam" id="PF13393">
    <property type="entry name" value="tRNA-synt_His"/>
    <property type="match status" value="1"/>
</dbReference>
<dbReference type="InterPro" id="IPR045864">
    <property type="entry name" value="aa-tRNA-synth_II/BPL/LPL"/>
</dbReference>
<evidence type="ECO:0000259" key="10">
    <source>
        <dbReference type="PROSITE" id="PS50862"/>
    </source>
</evidence>
<comment type="caution">
    <text evidence="11">The sequence shown here is derived from an EMBL/GenBank/DDBJ whole genome shotgun (WGS) entry which is preliminary data.</text>
</comment>
<dbReference type="NCBIfam" id="TIGR00442">
    <property type="entry name" value="hisS"/>
    <property type="match status" value="1"/>
</dbReference>
<comment type="subcellular location">
    <subcellularLocation>
        <location evidence="8">Cytoplasm</location>
    </subcellularLocation>
</comment>
<comment type="similarity">
    <text evidence="1 8">Belongs to the class-II aminoacyl-tRNA synthetase family.</text>
</comment>
<proteinExistence type="inferred from homology"/>
<dbReference type="Gene3D" id="3.40.50.800">
    <property type="entry name" value="Anticodon-binding domain"/>
    <property type="match status" value="1"/>
</dbReference>
<dbReference type="OrthoDB" id="9800814at2"/>
<evidence type="ECO:0000256" key="1">
    <source>
        <dbReference type="ARBA" id="ARBA00008226"/>
    </source>
</evidence>
<dbReference type="PROSITE" id="PS50862">
    <property type="entry name" value="AA_TRNA_LIGASE_II"/>
    <property type="match status" value="1"/>
</dbReference>
<dbReference type="EC" id="6.1.1.21" evidence="8"/>
<feature type="binding site" evidence="9">
    <location>
        <position position="110"/>
    </location>
    <ligand>
        <name>L-histidine</name>
        <dbReference type="ChEBI" id="CHEBI:57595"/>
    </ligand>
</feature>
<dbReference type="RefSeq" id="WP_106872679.1">
    <property type="nucleotide sequence ID" value="NZ_CP053841.1"/>
</dbReference>
<keyword evidence="4 8" id="KW-0547">Nucleotide-binding</keyword>
<organism evidence="11 12">
    <name type="scientific">Campylobacter blaseri</name>
    <dbReference type="NCBI Taxonomy" id="2042961"/>
    <lineage>
        <taxon>Bacteria</taxon>
        <taxon>Pseudomonadati</taxon>
        <taxon>Campylobacterota</taxon>
        <taxon>Epsilonproteobacteria</taxon>
        <taxon>Campylobacterales</taxon>
        <taxon>Campylobacteraceae</taxon>
        <taxon>Campylobacter</taxon>
    </lineage>
</organism>
<evidence type="ECO:0000256" key="8">
    <source>
        <dbReference type="HAMAP-Rule" id="MF_00127"/>
    </source>
</evidence>
<evidence type="ECO:0000256" key="4">
    <source>
        <dbReference type="ARBA" id="ARBA00022741"/>
    </source>
</evidence>
<dbReference type="Pfam" id="PF03129">
    <property type="entry name" value="HGTP_anticodon"/>
    <property type="match status" value="1"/>
</dbReference>
<dbReference type="InterPro" id="IPR015807">
    <property type="entry name" value="His-tRNA-ligase"/>
</dbReference>
<feature type="binding site" evidence="9">
    <location>
        <position position="253"/>
    </location>
    <ligand>
        <name>L-histidine</name>
        <dbReference type="ChEBI" id="CHEBI:57595"/>
    </ligand>
</feature>
<dbReference type="AlphaFoldDB" id="A0A2P8QYU2"/>
<feature type="binding site" evidence="9">
    <location>
        <position position="124"/>
    </location>
    <ligand>
        <name>L-histidine</name>
        <dbReference type="ChEBI" id="CHEBI:57595"/>
    </ligand>
</feature>
<dbReference type="GO" id="GO:0006427">
    <property type="term" value="P:histidyl-tRNA aminoacylation"/>
    <property type="evidence" value="ECO:0007669"/>
    <property type="project" value="UniProtKB-UniRule"/>
</dbReference>
<dbReference type="InterPro" id="IPR004516">
    <property type="entry name" value="HisRS/HisZ"/>
</dbReference>
<dbReference type="PANTHER" id="PTHR43707">
    <property type="entry name" value="HISTIDYL-TRNA SYNTHETASE"/>
    <property type="match status" value="1"/>
</dbReference>
<feature type="domain" description="Aminoacyl-transfer RNA synthetases class-II family profile" evidence="10">
    <location>
        <begin position="17"/>
        <end position="310"/>
    </location>
</feature>
<evidence type="ECO:0000256" key="3">
    <source>
        <dbReference type="ARBA" id="ARBA00022598"/>
    </source>
</evidence>
<evidence type="ECO:0000256" key="7">
    <source>
        <dbReference type="ARBA" id="ARBA00047639"/>
    </source>
</evidence>
<reference evidence="12" key="1">
    <citation type="submission" date="2017-10" db="EMBL/GenBank/DDBJ databases">
        <title>Campylobacter species from seals.</title>
        <authorList>
            <person name="Gilbert M.J."/>
            <person name="Zomer A.L."/>
            <person name="Timmerman A.J."/>
            <person name="Duim B."/>
            <person name="Wagenaar J.A."/>
        </authorList>
    </citation>
    <scope>NUCLEOTIDE SEQUENCE [LARGE SCALE GENOMIC DNA]</scope>
    <source>
        <strain evidence="12">17S00004-5</strain>
    </source>
</reference>
<dbReference type="Proteomes" id="UP000240535">
    <property type="component" value="Unassembled WGS sequence"/>
</dbReference>
<gene>
    <name evidence="8" type="primary">hisS</name>
    <name evidence="11" type="ORF">CQ405_08515</name>
</gene>
<name>A0A2P8QYU2_9BACT</name>
<evidence type="ECO:0000256" key="6">
    <source>
        <dbReference type="ARBA" id="ARBA00023146"/>
    </source>
</evidence>
<feature type="binding site" evidence="9">
    <location>
        <begin position="257"/>
        <end position="258"/>
    </location>
    <ligand>
        <name>L-histidine</name>
        <dbReference type="ChEBI" id="CHEBI:57595"/>
    </ligand>
</feature>
<evidence type="ECO:0000256" key="5">
    <source>
        <dbReference type="ARBA" id="ARBA00022917"/>
    </source>
</evidence>
<feature type="binding site" evidence="9">
    <location>
        <begin position="79"/>
        <end position="81"/>
    </location>
    <ligand>
        <name>L-histidine</name>
        <dbReference type="ChEBI" id="CHEBI:57595"/>
    </ligand>
</feature>
<dbReference type="Gene3D" id="3.30.930.10">
    <property type="entry name" value="Bira Bifunctional Protein, Domain 2"/>
    <property type="match status" value="1"/>
</dbReference>
<keyword evidence="12" id="KW-1185">Reference proteome</keyword>
<dbReference type="PIRSF" id="PIRSF001549">
    <property type="entry name" value="His-tRNA_synth"/>
    <property type="match status" value="1"/>
</dbReference>
<dbReference type="GO" id="GO:0005524">
    <property type="term" value="F:ATP binding"/>
    <property type="evidence" value="ECO:0007669"/>
    <property type="project" value="UniProtKB-UniRule"/>
</dbReference>
<dbReference type="InterPro" id="IPR041715">
    <property type="entry name" value="HisRS-like_core"/>
</dbReference>
<dbReference type="SUPFAM" id="SSF55681">
    <property type="entry name" value="Class II aaRS and biotin synthetases"/>
    <property type="match status" value="1"/>
</dbReference>
<dbReference type="InterPro" id="IPR006195">
    <property type="entry name" value="aa-tRNA-synth_II"/>
</dbReference>
<keyword evidence="5 8" id="KW-0648">Protein biosynthesis</keyword>
<dbReference type="PANTHER" id="PTHR43707:SF1">
    <property type="entry name" value="HISTIDINE--TRNA LIGASE, MITOCHONDRIAL-RELATED"/>
    <property type="match status" value="1"/>
</dbReference>
<accession>A0A2P8QYU2</accession>
<keyword evidence="8" id="KW-0067">ATP-binding</keyword>
<evidence type="ECO:0000313" key="11">
    <source>
        <dbReference type="EMBL" id="PSM51420.1"/>
    </source>
</evidence>
<protein>
    <recommendedName>
        <fullName evidence="8">Histidine--tRNA ligase</fullName>
        <ecNumber evidence="8">6.1.1.21</ecNumber>
    </recommendedName>
    <alternativeName>
        <fullName evidence="8">Histidyl-tRNA synthetase</fullName>
        <shortName evidence="8">HisRS</shortName>
    </alternativeName>
</protein>
<dbReference type="HAMAP" id="MF_00127">
    <property type="entry name" value="His_tRNA_synth"/>
    <property type="match status" value="1"/>
</dbReference>
<evidence type="ECO:0000313" key="12">
    <source>
        <dbReference type="Proteomes" id="UP000240535"/>
    </source>
</evidence>
<comment type="catalytic activity">
    <reaction evidence="7 8">
        <text>tRNA(His) + L-histidine + ATP = L-histidyl-tRNA(His) + AMP + diphosphate + H(+)</text>
        <dbReference type="Rhea" id="RHEA:17313"/>
        <dbReference type="Rhea" id="RHEA-COMP:9665"/>
        <dbReference type="Rhea" id="RHEA-COMP:9689"/>
        <dbReference type="ChEBI" id="CHEBI:15378"/>
        <dbReference type="ChEBI" id="CHEBI:30616"/>
        <dbReference type="ChEBI" id="CHEBI:33019"/>
        <dbReference type="ChEBI" id="CHEBI:57595"/>
        <dbReference type="ChEBI" id="CHEBI:78442"/>
        <dbReference type="ChEBI" id="CHEBI:78527"/>
        <dbReference type="ChEBI" id="CHEBI:456215"/>
        <dbReference type="EC" id="6.1.1.21"/>
    </reaction>
</comment>
<dbReference type="InterPro" id="IPR004154">
    <property type="entry name" value="Anticodon-bd"/>
</dbReference>
<feature type="binding site" evidence="9">
    <location>
        <position position="128"/>
    </location>
    <ligand>
        <name>L-histidine</name>
        <dbReference type="ChEBI" id="CHEBI:57595"/>
    </ligand>
</feature>
<dbReference type="GO" id="GO:0005737">
    <property type="term" value="C:cytoplasm"/>
    <property type="evidence" value="ECO:0007669"/>
    <property type="project" value="UniProtKB-SubCell"/>
</dbReference>
<dbReference type="SUPFAM" id="SSF52954">
    <property type="entry name" value="Class II aaRS ABD-related"/>
    <property type="match status" value="1"/>
</dbReference>
<dbReference type="CDD" id="cd00773">
    <property type="entry name" value="HisRS-like_core"/>
    <property type="match status" value="1"/>
</dbReference>
<sequence>MITALRGMKDIIDDGYLYKHIIQTCEDVASKFGYKFIETPKLEETALFIRGVGESSDIVGKEMYRFTDKSGNDVCLRPEGTAGVVRAFIEHKFDRAGGVRKYFYHGSMFRYERPQKGRFREFHQFGIECFGEGSVYEDASVILIGNEILNRLGIKTTLKINSLGDSQSMPKYREKLVDFLKKENELCEDCKRRIKTNPIRVLDCKNEKCQEILKDAPLIIDNLSKESKDDFDKLQDILTKNGISFEVDPKLVRGLDYYSKTAFEFISDEIGSQSAVLGGGRYDKLVEYLNGRPTFGVGFALGVERLMEILSQHESEQKRDGIYLCALNSEYIDKIYNLSIDLRKKFYVEISYEAKSPAKHLKIADNKNIKIFLCIGEEEMKNSEIWYKNLLNKDEKRIKLNELMEVLGE</sequence>
<keyword evidence="3 8" id="KW-0436">Ligase</keyword>
<comment type="subunit">
    <text evidence="2 8">Homodimer.</text>
</comment>
<evidence type="ECO:0000256" key="9">
    <source>
        <dbReference type="PIRSR" id="PIRSR001549-1"/>
    </source>
</evidence>
<keyword evidence="6 8" id="KW-0030">Aminoacyl-tRNA synthetase</keyword>
<evidence type="ECO:0000256" key="2">
    <source>
        <dbReference type="ARBA" id="ARBA00011738"/>
    </source>
</evidence>
<dbReference type="InterPro" id="IPR036621">
    <property type="entry name" value="Anticodon-bd_dom_sf"/>
</dbReference>